<evidence type="ECO:0000313" key="3">
    <source>
        <dbReference type="EMBL" id="OQX02066.1"/>
    </source>
</evidence>
<evidence type="ECO:0000259" key="2">
    <source>
        <dbReference type="Pfam" id="PF14257"/>
    </source>
</evidence>
<feature type="domain" description="DUF4349" evidence="2">
    <location>
        <begin position="4"/>
        <end position="63"/>
    </location>
</feature>
<feature type="coiled-coil region" evidence="1">
    <location>
        <begin position="30"/>
        <end position="64"/>
    </location>
</feature>
<keyword evidence="1" id="KW-0175">Coiled coil</keyword>
<protein>
    <recommendedName>
        <fullName evidence="2">DUF4349 domain-containing protein</fullName>
    </recommendedName>
</protein>
<evidence type="ECO:0000256" key="1">
    <source>
        <dbReference type="SAM" id="Coils"/>
    </source>
</evidence>
<accession>A0A1Y1QC43</accession>
<dbReference type="InterPro" id="IPR025645">
    <property type="entry name" value="DUF4349"/>
</dbReference>
<dbReference type="AlphaFoldDB" id="A0A1Y1QC43"/>
<comment type="caution">
    <text evidence="3">The sequence shown here is derived from an EMBL/GenBank/DDBJ whole genome shotgun (WGS) entry which is preliminary data.</text>
</comment>
<dbReference type="EMBL" id="MTEJ01000520">
    <property type="protein sequence ID" value="OQX02066.1"/>
    <property type="molecule type" value="Genomic_DNA"/>
</dbReference>
<sequence>MKTRQLNIALGVVPDKFDSTVEALKQIGTLKSIQIDKNDKTNEYKKLEAQRVSLQKARDSLLEVSIPRQSRGL</sequence>
<organism evidence="3 4">
    <name type="scientific">Thiothrix lacustris</name>
    <dbReference type="NCBI Taxonomy" id="525917"/>
    <lineage>
        <taxon>Bacteria</taxon>
        <taxon>Pseudomonadati</taxon>
        <taxon>Pseudomonadota</taxon>
        <taxon>Gammaproteobacteria</taxon>
        <taxon>Thiotrichales</taxon>
        <taxon>Thiotrichaceae</taxon>
        <taxon>Thiothrix</taxon>
    </lineage>
</organism>
<name>A0A1Y1QC43_9GAMM</name>
<proteinExistence type="predicted"/>
<dbReference type="Proteomes" id="UP000192491">
    <property type="component" value="Unassembled WGS sequence"/>
</dbReference>
<reference evidence="3 4" key="1">
    <citation type="submission" date="2017-01" db="EMBL/GenBank/DDBJ databases">
        <title>Novel large sulfur bacteria in the metagenomes of groundwater-fed chemosynthetic microbial mats in the Lake Huron basin.</title>
        <authorList>
            <person name="Sharrar A.M."/>
            <person name="Flood B.E."/>
            <person name="Bailey J.V."/>
            <person name="Jones D.S."/>
            <person name="Biddanda B."/>
            <person name="Ruberg S.A."/>
            <person name="Marcus D.N."/>
            <person name="Dick G.J."/>
        </authorList>
    </citation>
    <scope>NUCLEOTIDE SEQUENCE [LARGE SCALE GENOMIC DNA]</scope>
    <source>
        <strain evidence="3">A8</strain>
    </source>
</reference>
<gene>
    <name evidence="3" type="ORF">BWK73_44050</name>
</gene>
<dbReference type="Pfam" id="PF14257">
    <property type="entry name" value="DUF4349"/>
    <property type="match status" value="1"/>
</dbReference>
<evidence type="ECO:0000313" key="4">
    <source>
        <dbReference type="Proteomes" id="UP000192491"/>
    </source>
</evidence>